<reference evidence="1" key="1">
    <citation type="submission" date="2021-12" db="EMBL/GenBank/DDBJ databases">
        <title>Bradyrhizobium xenonodulans sp. nov.</title>
        <authorList>
            <person name="Claassens R."/>
            <person name="Venter S.N."/>
            <person name="Beukes C.W."/>
            <person name="Stepkowski T."/>
            <person name="Steenkamp E.T."/>
        </authorList>
    </citation>
    <scope>NUCLEOTIDE SEQUENCE</scope>
    <source>
        <strain evidence="1">14AB</strain>
    </source>
</reference>
<dbReference type="Proteomes" id="UP001179614">
    <property type="component" value="Chromosome"/>
</dbReference>
<evidence type="ECO:0000313" key="2">
    <source>
        <dbReference type="Proteomes" id="UP001179614"/>
    </source>
</evidence>
<evidence type="ECO:0000313" key="1">
    <source>
        <dbReference type="EMBL" id="WBL77537.1"/>
    </source>
</evidence>
<organism evidence="1 2">
    <name type="scientific">Bradyrhizobium xenonodulans</name>
    <dbReference type="NCBI Taxonomy" id="2736875"/>
    <lineage>
        <taxon>Bacteria</taxon>
        <taxon>Pseudomonadati</taxon>
        <taxon>Pseudomonadota</taxon>
        <taxon>Alphaproteobacteria</taxon>
        <taxon>Hyphomicrobiales</taxon>
        <taxon>Nitrobacteraceae</taxon>
        <taxon>Bradyrhizobium</taxon>
    </lineage>
</organism>
<name>A0ABY7MLK3_9BRAD</name>
<gene>
    <name evidence="1" type="ORF">I3J27_31670</name>
</gene>
<sequence>MDVVDCNCPSDSALGREFVESAYFHDSYRAALAHPELGIVDIFFALFGHTPLWMKLLLIVRNVIARFAGLDTPTIGEVMSPAIRSGHRVGDKIGPWPIYFIAENEIVAGRDNKHLDFRLSVLKVKGGVATDVVVTTVCTVHNVFGKIYLFVILPFHRTGVRALMSNAVAARRL</sequence>
<dbReference type="Pfam" id="PF11066">
    <property type="entry name" value="DUF2867"/>
    <property type="match status" value="1"/>
</dbReference>
<accession>A0ABY7MLK3</accession>
<dbReference type="EMBL" id="CP089391">
    <property type="protein sequence ID" value="WBL77537.1"/>
    <property type="molecule type" value="Genomic_DNA"/>
</dbReference>
<protein>
    <submittedName>
        <fullName evidence="1">DUF2867 domain-containing protein</fullName>
    </submittedName>
</protein>
<keyword evidence="2" id="KW-1185">Reference proteome</keyword>
<proteinExistence type="predicted"/>
<dbReference type="InterPro" id="IPR021295">
    <property type="entry name" value="DUF2867"/>
</dbReference>
<dbReference type="RefSeq" id="WP_270162789.1">
    <property type="nucleotide sequence ID" value="NZ_CP089391.1"/>
</dbReference>